<gene>
    <name evidence="1" type="ORF">PUW23_24965</name>
    <name evidence="2" type="ORF">PUW25_15385</name>
</gene>
<keyword evidence="4" id="KW-1185">Reference proteome</keyword>
<sequence length="314" mass="36100">MSKSQLTKILEQAVDGALTAEQARKEIGSKYDVRNKNQMAGFQKKFKKRYEHVIEFHTVHDLYSQMNHAEVGTFYKLVLYLQWDKEGVLIKDGKSMKLKELRTITGLGDRQLRKVLNRLEELGLIIKSGSKKDQEYIVNPMFVRIGNTKGNKAPFTRLYKKTGRYIQDKLDTKQLGFLLKLSLFIDFNTLIIAQDPYEKNPDKLVPLRVKEIAQQMGDSEQTTKAYIKALGNAGILYEDGPAGSPLTKKIFYIHPQLVSRGNEEGDVYSKVMGYFANLHRQMKYDSERDIKAKMNLLIERCDIAKKAHSKKVTK</sequence>
<evidence type="ECO:0000313" key="3">
    <source>
        <dbReference type="Proteomes" id="UP001220962"/>
    </source>
</evidence>
<evidence type="ECO:0000313" key="2">
    <source>
        <dbReference type="EMBL" id="WDI00665.1"/>
    </source>
</evidence>
<dbReference type="Proteomes" id="UP001220962">
    <property type="component" value="Chromosome"/>
</dbReference>
<name>A0AAX3N0P7_9BACL</name>
<dbReference type="AlphaFoldDB" id="A0AAX3N0P7"/>
<evidence type="ECO:0000313" key="1">
    <source>
        <dbReference type="EMBL" id="WDH82654.1"/>
    </source>
</evidence>
<evidence type="ECO:0008006" key="5">
    <source>
        <dbReference type="Google" id="ProtNLM"/>
    </source>
</evidence>
<dbReference type="EMBL" id="CP118101">
    <property type="protein sequence ID" value="WDH82654.1"/>
    <property type="molecule type" value="Genomic_DNA"/>
</dbReference>
<dbReference type="Proteomes" id="UP001221519">
    <property type="component" value="Chromosome"/>
</dbReference>
<evidence type="ECO:0000313" key="4">
    <source>
        <dbReference type="Proteomes" id="UP001221519"/>
    </source>
</evidence>
<dbReference type="RefSeq" id="WP_274338416.1">
    <property type="nucleotide sequence ID" value="NZ_CP118101.1"/>
</dbReference>
<accession>A0AAX3N0P7</accession>
<dbReference type="EMBL" id="CP118108">
    <property type="protein sequence ID" value="WDI00665.1"/>
    <property type="molecule type" value="Genomic_DNA"/>
</dbReference>
<proteinExistence type="predicted"/>
<reference evidence="1 4" key="1">
    <citation type="submission" date="2023-02" db="EMBL/GenBank/DDBJ databases">
        <title>Pathogen: clinical or host-associated sample.</title>
        <authorList>
            <person name="Hergert J."/>
            <person name="Casey R."/>
            <person name="Wagner J."/>
            <person name="Young E.L."/>
            <person name="Oakeson K.F."/>
        </authorList>
    </citation>
    <scope>NUCLEOTIDE SEQUENCE</scope>
    <source>
        <strain evidence="2 4">2022CK-00829</strain>
        <strain evidence="1">2022CK-00830</strain>
    </source>
</reference>
<organism evidence="1 3">
    <name type="scientific">Paenibacillus urinalis</name>
    <dbReference type="NCBI Taxonomy" id="521520"/>
    <lineage>
        <taxon>Bacteria</taxon>
        <taxon>Bacillati</taxon>
        <taxon>Bacillota</taxon>
        <taxon>Bacilli</taxon>
        <taxon>Bacillales</taxon>
        <taxon>Paenibacillaceae</taxon>
        <taxon>Paenibacillus</taxon>
    </lineage>
</organism>
<protein>
    <recommendedName>
        <fullName evidence="5">MarR family transcriptional regulator</fullName>
    </recommendedName>
</protein>